<dbReference type="PANTHER" id="PTHR30008">
    <property type="entry name" value="EXODEOXYRIBONUCLEASE 7 LARGE SUBUNIT"/>
    <property type="match status" value="1"/>
</dbReference>
<evidence type="ECO:0000256" key="6">
    <source>
        <dbReference type="RuleBase" id="RU004355"/>
    </source>
</evidence>
<dbReference type="CDD" id="cd04489">
    <property type="entry name" value="ExoVII_LU_OBF"/>
    <property type="match status" value="1"/>
</dbReference>
<organism evidence="9 10">
    <name type="scientific">Anaerostipes amylophilus</name>
    <dbReference type="NCBI Taxonomy" id="2981779"/>
    <lineage>
        <taxon>Bacteria</taxon>
        <taxon>Bacillati</taxon>
        <taxon>Bacillota</taxon>
        <taxon>Clostridia</taxon>
        <taxon>Lachnospirales</taxon>
        <taxon>Lachnospiraceae</taxon>
        <taxon>Anaerostipes</taxon>
    </lineage>
</organism>
<comment type="caution">
    <text evidence="9">The sequence shown here is derived from an EMBL/GenBank/DDBJ whole genome shotgun (WGS) entry which is preliminary data.</text>
</comment>
<sequence length="407" mass="45793">MKNKVFSVTQINTYIKRMFQSDYALRRISIKGQVSNCKYHSSGHIYFSLKDEGSQISCVMFANARYDGLKFELEDGQEVVVDGNISVYERGGSYQLYAQEIRLNGIGELYVAYEMLKQKLYEEGLFDHEKKKPIPKNPKKIGVVTARTGAAIHDIISTAKRRNPYVQLILYPAKVQGDGASDTIVAGIKALDQYGVDIIIVGRGGGSIEDLWAFNEEKVARAIYEVQTPIISGTGHEVDTTIADYAADLRAATPTAACELAVPDIREVMEGIINREYTLRTLLKQVVRRYQMKLQQYQITIANFDPRFQLQEQKMHLAELEEQIHAVMKNKMTDYQHKLELYTKELHGLSPTAKLINGFGYIEGSNGEPVTSVKKVMEGDQISLTISDGTIITKAEQIKRMDGIKES</sequence>
<keyword evidence="4 5" id="KW-0269">Exonuclease</keyword>
<dbReference type="InterPro" id="IPR003753">
    <property type="entry name" value="Exonuc_VII_L"/>
</dbReference>
<feature type="domain" description="OB-fold nucleic acid binding" evidence="8">
    <location>
        <begin position="6"/>
        <end position="102"/>
    </location>
</feature>
<dbReference type="InterPro" id="IPR020579">
    <property type="entry name" value="Exonuc_VII_lsu_C"/>
</dbReference>
<evidence type="ECO:0000256" key="2">
    <source>
        <dbReference type="ARBA" id="ARBA00022722"/>
    </source>
</evidence>
<keyword evidence="10" id="KW-1185">Reference proteome</keyword>
<evidence type="ECO:0000313" key="10">
    <source>
        <dbReference type="Proteomes" id="UP001482154"/>
    </source>
</evidence>
<evidence type="ECO:0000313" key="9">
    <source>
        <dbReference type="EMBL" id="MEQ2710365.1"/>
    </source>
</evidence>
<dbReference type="RefSeq" id="WP_329966142.1">
    <property type="nucleotide sequence ID" value="NZ_JBBNIN010000004.1"/>
</dbReference>
<proteinExistence type="inferred from homology"/>
<dbReference type="PANTHER" id="PTHR30008:SF0">
    <property type="entry name" value="EXODEOXYRIBONUCLEASE 7 LARGE SUBUNIT"/>
    <property type="match status" value="1"/>
</dbReference>
<dbReference type="Pfam" id="PF13742">
    <property type="entry name" value="tRNA_anti_2"/>
    <property type="match status" value="1"/>
</dbReference>
<dbReference type="Pfam" id="PF02601">
    <property type="entry name" value="Exonuc_VII_L"/>
    <property type="match status" value="1"/>
</dbReference>
<comment type="subunit">
    <text evidence="5">Heterooligomer composed of large and small subunits.</text>
</comment>
<evidence type="ECO:0000256" key="1">
    <source>
        <dbReference type="ARBA" id="ARBA00022490"/>
    </source>
</evidence>
<accession>A0ABV1IT20</accession>
<comment type="catalytic activity">
    <reaction evidence="5 6">
        <text>Exonucleolytic cleavage in either 5'- to 3'- or 3'- to 5'-direction to yield nucleoside 5'-phosphates.</text>
        <dbReference type="EC" id="3.1.11.6"/>
    </reaction>
</comment>
<evidence type="ECO:0000256" key="3">
    <source>
        <dbReference type="ARBA" id="ARBA00022801"/>
    </source>
</evidence>
<evidence type="ECO:0000259" key="7">
    <source>
        <dbReference type="Pfam" id="PF02601"/>
    </source>
</evidence>
<dbReference type="EMBL" id="JBBNIN010000004">
    <property type="protein sequence ID" value="MEQ2710365.1"/>
    <property type="molecule type" value="Genomic_DNA"/>
</dbReference>
<dbReference type="InterPro" id="IPR025824">
    <property type="entry name" value="OB-fold_nuc-bd_dom"/>
</dbReference>
<keyword evidence="3 5" id="KW-0378">Hydrolase</keyword>
<dbReference type="NCBIfam" id="TIGR00237">
    <property type="entry name" value="xseA"/>
    <property type="match status" value="1"/>
</dbReference>
<comment type="subcellular location">
    <subcellularLocation>
        <location evidence="5 6">Cytoplasm</location>
    </subcellularLocation>
</comment>
<keyword evidence="2 5" id="KW-0540">Nuclease</keyword>
<reference evidence="9 10" key="1">
    <citation type="submission" date="2024-04" db="EMBL/GenBank/DDBJ databases">
        <title>Human intestinal bacterial collection.</title>
        <authorList>
            <person name="Pauvert C."/>
            <person name="Hitch T.C.A."/>
            <person name="Clavel T."/>
        </authorList>
    </citation>
    <scope>NUCLEOTIDE SEQUENCE [LARGE SCALE GENOMIC DNA]</scope>
    <source>
        <strain evidence="9 10">CLA-AA-H249</strain>
    </source>
</reference>
<evidence type="ECO:0000259" key="8">
    <source>
        <dbReference type="Pfam" id="PF13742"/>
    </source>
</evidence>
<comment type="function">
    <text evidence="5">Bidirectionally degrades single-stranded DNA into large acid-insoluble oligonucleotides, which are then degraded further into small acid-soluble oligonucleotides.</text>
</comment>
<dbReference type="EC" id="3.1.11.6" evidence="5"/>
<dbReference type="Proteomes" id="UP001482154">
    <property type="component" value="Unassembled WGS sequence"/>
</dbReference>
<dbReference type="GO" id="GO:0008855">
    <property type="term" value="F:exodeoxyribonuclease VII activity"/>
    <property type="evidence" value="ECO:0007669"/>
    <property type="project" value="UniProtKB-EC"/>
</dbReference>
<evidence type="ECO:0000256" key="4">
    <source>
        <dbReference type="ARBA" id="ARBA00022839"/>
    </source>
</evidence>
<comment type="similarity">
    <text evidence="5 6">Belongs to the XseA family.</text>
</comment>
<dbReference type="Gene3D" id="2.40.50.1010">
    <property type="match status" value="1"/>
</dbReference>
<dbReference type="HAMAP" id="MF_00378">
    <property type="entry name" value="Exonuc_7_L"/>
    <property type="match status" value="1"/>
</dbReference>
<protein>
    <recommendedName>
        <fullName evidence="5">Exodeoxyribonuclease 7 large subunit</fullName>
        <ecNumber evidence="5">3.1.11.6</ecNumber>
    </recommendedName>
    <alternativeName>
        <fullName evidence="5">Exodeoxyribonuclease VII large subunit</fullName>
        <shortName evidence="5">Exonuclease VII large subunit</shortName>
    </alternativeName>
</protein>
<gene>
    <name evidence="5 9" type="primary">xseA</name>
    <name evidence="9" type="ORF">AAAU51_04145</name>
</gene>
<name>A0ABV1IT20_9FIRM</name>
<keyword evidence="1 5" id="KW-0963">Cytoplasm</keyword>
<evidence type="ECO:0000256" key="5">
    <source>
        <dbReference type="HAMAP-Rule" id="MF_00378"/>
    </source>
</evidence>
<feature type="domain" description="Exonuclease VII large subunit C-terminal" evidence="7">
    <location>
        <begin position="125"/>
        <end position="298"/>
    </location>
</feature>